<dbReference type="GO" id="GO:0009307">
    <property type="term" value="P:DNA restriction-modification system"/>
    <property type="evidence" value="ECO:0007669"/>
    <property type="project" value="InterPro"/>
</dbReference>
<proteinExistence type="predicted"/>
<dbReference type="Pfam" id="PF04471">
    <property type="entry name" value="Mrr_cat"/>
    <property type="match status" value="1"/>
</dbReference>
<evidence type="ECO:0000259" key="2">
    <source>
        <dbReference type="Pfam" id="PF14338"/>
    </source>
</evidence>
<keyword evidence="4" id="KW-0255">Endonuclease</keyword>
<feature type="domain" description="Restriction system protein Mrr-like N-terminal" evidence="2">
    <location>
        <begin position="7"/>
        <end position="92"/>
    </location>
</feature>
<dbReference type="PANTHER" id="PTHR30015:SF7">
    <property type="entry name" value="TYPE IV METHYL-DIRECTED RESTRICTION ENZYME ECOKMRR"/>
    <property type="match status" value="1"/>
</dbReference>
<gene>
    <name evidence="4" type="ORF">ENT72_01075</name>
    <name evidence="3" type="ORF">ENU12_08835</name>
</gene>
<evidence type="ECO:0000313" key="4">
    <source>
        <dbReference type="EMBL" id="HGU41509.1"/>
    </source>
</evidence>
<dbReference type="EMBL" id="DTBH01000180">
    <property type="protein sequence ID" value="HGQ77981.1"/>
    <property type="molecule type" value="Genomic_DNA"/>
</dbReference>
<evidence type="ECO:0000313" key="3">
    <source>
        <dbReference type="EMBL" id="HGQ77981.1"/>
    </source>
</evidence>
<protein>
    <submittedName>
        <fullName evidence="4">Restriction endonuclease</fullName>
    </submittedName>
</protein>
<comment type="caution">
    <text evidence="4">The sequence shown here is derived from an EMBL/GenBank/DDBJ whole genome shotgun (WGS) entry which is preliminary data.</text>
</comment>
<dbReference type="EMBL" id="DSZT01000036">
    <property type="protein sequence ID" value="HGU41509.1"/>
    <property type="molecule type" value="Genomic_DNA"/>
</dbReference>
<organism evidence="4">
    <name type="scientific">Fervidobacterium pennivorans</name>
    <dbReference type="NCBI Taxonomy" id="93466"/>
    <lineage>
        <taxon>Bacteria</taxon>
        <taxon>Thermotogati</taxon>
        <taxon>Thermotogota</taxon>
        <taxon>Thermotogae</taxon>
        <taxon>Thermotogales</taxon>
        <taxon>Fervidobacteriaceae</taxon>
        <taxon>Fervidobacterium</taxon>
    </lineage>
</organism>
<sequence length="295" mass="33911">MLPKTYECYKPILELLADGKEHTREEIIEHLARYFNVTEQERRMRLQSGNDFIFINRIGWAIFHLRKASAMENSEDKKGIYRITQLGLDILEKNPEVIDYKYLNLFAGKSEESNNNHSTEQPPEEIIAVQLEILKEKLKDELRQRILEKSPHFFEKLVLELIVKMGYGGSFEEASKVLGKSGDEGIDGVIKEDVLGLDNIYLQAKRYNPGQSIGRKEIQSFVGALHGKGARKGIFITTASFTKEALQYAENIKDIKVVLIDGDKLLDYMIKYNLGVRVDSVIEIKKIDSDYFEEE</sequence>
<dbReference type="GO" id="GO:0003677">
    <property type="term" value="F:DNA binding"/>
    <property type="evidence" value="ECO:0007669"/>
    <property type="project" value="InterPro"/>
</dbReference>
<dbReference type="GO" id="GO:0015666">
    <property type="term" value="F:restriction endodeoxyribonuclease activity"/>
    <property type="evidence" value="ECO:0007669"/>
    <property type="project" value="TreeGrafter"/>
</dbReference>
<dbReference type="Gene3D" id="3.40.1350.10">
    <property type="match status" value="1"/>
</dbReference>
<dbReference type="InterPro" id="IPR011335">
    <property type="entry name" value="Restrct_endonuc-II-like"/>
</dbReference>
<reference evidence="4" key="1">
    <citation type="journal article" date="2020" name="mSystems">
        <title>Genome- and Community-Level Interaction Insights into Carbon Utilization and Element Cycling Functions of Hydrothermarchaeota in Hydrothermal Sediment.</title>
        <authorList>
            <person name="Zhou Z."/>
            <person name="Liu Y."/>
            <person name="Xu W."/>
            <person name="Pan J."/>
            <person name="Luo Z.H."/>
            <person name="Li M."/>
        </authorList>
    </citation>
    <scope>NUCLEOTIDE SEQUENCE [LARGE SCALE GENOMIC DNA]</scope>
    <source>
        <strain evidence="4">SpSt-604</strain>
        <strain evidence="3">SpSt-640</strain>
    </source>
</reference>
<dbReference type="SUPFAM" id="SSF52980">
    <property type="entry name" value="Restriction endonuclease-like"/>
    <property type="match status" value="1"/>
</dbReference>
<dbReference type="InterPro" id="IPR052906">
    <property type="entry name" value="Type_IV_Methyl-Rstrct_Enzyme"/>
</dbReference>
<feature type="domain" description="Restriction endonuclease type IV Mrr" evidence="1">
    <location>
        <begin position="148"/>
        <end position="269"/>
    </location>
</feature>
<dbReference type="InterPro" id="IPR007560">
    <property type="entry name" value="Restrct_endonuc_IV_Mrr"/>
</dbReference>
<dbReference type="InterPro" id="IPR011856">
    <property type="entry name" value="tRNA_endonuc-like_dom_sf"/>
</dbReference>
<evidence type="ECO:0000259" key="1">
    <source>
        <dbReference type="Pfam" id="PF04471"/>
    </source>
</evidence>
<dbReference type="PANTHER" id="PTHR30015">
    <property type="entry name" value="MRR RESTRICTION SYSTEM PROTEIN"/>
    <property type="match status" value="1"/>
</dbReference>
<accession>A0A7C4W4N3</accession>
<keyword evidence="4" id="KW-0378">Hydrolase</keyword>
<dbReference type="InterPro" id="IPR025745">
    <property type="entry name" value="Mrr-like_N_dom"/>
</dbReference>
<dbReference type="AlphaFoldDB" id="A0A7C4W4N3"/>
<keyword evidence="4" id="KW-0540">Nuclease</keyword>
<dbReference type="Pfam" id="PF14338">
    <property type="entry name" value="Mrr_N"/>
    <property type="match status" value="1"/>
</dbReference>
<name>A0A7C4W4N3_FERPE</name>